<feature type="compositionally biased region" description="Low complexity" evidence="1">
    <location>
        <begin position="93"/>
        <end position="103"/>
    </location>
</feature>
<dbReference type="Proteomes" id="UP000095751">
    <property type="component" value="Unassembled WGS sequence"/>
</dbReference>
<dbReference type="InParanoid" id="A0A1E7FA72"/>
<name>A0A1E7FA72_9STRA</name>
<feature type="compositionally biased region" description="Polar residues" evidence="1">
    <location>
        <begin position="18"/>
        <end position="27"/>
    </location>
</feature>
<feature type="compositionally biased region" description="Low complexity" evidence="1">
    <location>
        <begin position="49"/>
        <end position="63"/>
    </location>
</feature>
<accession>A0A1E7FA72</accession>
<reference evidence="2 3" key="1">
    <citation type="submission" date="2016-09" db="EMBL/GenBank/DDBJ databases">
        <title>Extensive genetic diversity and differential bi-allelic expression allows diatom success in the polar Southern Ocean.</title>
        <authorList>
            <consortium name="DOE Joint Genome Institute"/>
            <person name="Mock T."/>
            <person name="Otillar R.P."/>
            <person name="Strauss J."/>
            <person name="Dupont C."/>
            <person name="Frickenhaus S."/>
            <person name="Maumus F."/>
            <person name="Mcmullan M."/>
            <person name="Sanges R."/>
            <person name="Schmutz J."/>
            <person name="Toseland A."/>
            <person name="Valas R."/>
            <person name="Veluchamy A."/>
            <person name="Ward B.J."/>
            <person name="Allen A."/>
            <person name="Barry K."/>
            <person name="Falciatore A."/>
            <person name="Ferrante M."/>
            <person name="Fortunato A.E."/>
            <person name="Gloeckner G."/>
            <person name="Gruber A."/>
            <person name="Hipkin R."/>
            <person name="Janech M."/>
            <person name="Kroth P."/>
            <person name="Leese F."/>
            <person name="Lindquist E."/>
            <person name="Lyon B.R."/>
            <person name="Martin J."/>
            <person name="Mayer C."/>
            <person name="Parker M."/>
            <person name="Quesneville H."/>
            <person name="Raymond J."/>
            <person name="Uhlig C."/>
            <person name="Valentin K.U."/>
            <person name="Worden A.Z."/>
            <person name="Armbrust E.V."/>
            <person name="Bowler C."/>
            <person name="Green B."/>
            <person name="Moulton V."/>
            <person name="Van Oosterhout C."/>
            <person name="Grigoriev I."/>
        </authorList>
    </citation>
    <scope>NUCLEOTIDE SEQUENCE [LARGE SCALE GENOMIC DNA]</scope>
    <source>
        <strain evidence="2 3">CCMP1102</strain>
    </source>
</reference>
<keyword evidence="3" id="KW-1185">Reference proteome</keyword>
<organism evidence="2 3">
    <name type="scientific">Fragilariopsis cylindrus CCMP1102</name>
    <dbReference type="NCBI Taxonomy" id="635003"/>
    <lineage>
        <taxon>Eukaryota</taxon>
        <taxon>Sar</taxon>
        <taxon>Stramenopiles</taxon>
        <taxon>Ochrophyta</taxon>
        <taxon>Bacillariophyta</taxon>
        <taxon>Bacillariophyceae</taxon>
        <taxon>Bacillariophycidae</taxon>
        <taxon>Bacillariales</taxon>
        <taxon>Bacillariaceae</taxon>
        <taxon>Fragilariopsis</taxon>
    </lineage>
</organism>
<feature type="compositionally biased region" description="Acidic residues" evidence="1">
    <location>
        <begin position="78"/>
        <end position="88"/>
    </location>
</feature>
<sequence length="190" mass="21150">MEFKSYFFRGNRDPPLPTTANNDNSSSEGEIDKNEGNEDDDEELASTTVNDNGNDNANVNVNGSEEEDNGTTTTTTTDDNDTDGDDGTTIDRSTTPVSSSTAATMYADGINTTPTSTPTSNVGNNDDQKILPEHIYNPQKLLPASIYERFFQQGSVNHPDYENFTGGIDDEFDQIWEEDERFQAWYWELD</sequence>
<dbReference type="AlphaFoldDB" id="A0A1E7FA72"/>
<dbReference type="EMBL" id="KV784359">
    <property type="protein sequence ID" value="OEU15024.1"/>
    <property type="molecule type" value="Genomic_DNA"/>
</dbReference>
<gene>
    <name evidence="2" type="ORF">FRACYDRAFT_261479</name>
</gene>
<evidence type="ECO:0000313" key="3">
    <source>
        <dbReference type="Proteomes" id="UP000095751"/>
    </source>
</evidence>
<dbReference type="KEGG" id="fcy:FRACYDRAFT_261479"/>
<evidence type="ECO:0000313" key="2">
    <source>
        <dbReference type="EMBL" id="OEU15024.1"/>
    </source>
</evidence>
<feature type="region of interest" description="Disordered" evidence="1">
    <location>
        <begin position="1"/>
        <end position="103"/>
    </location>
</feature>
<evidence type="ECO:0000256" key="1">
    <source>
        <dbReference type="SAM" id="MobiDB-lite"/>
    </source>
</evidence>
<protein>
    <submittedName>
        <fullName evidence="2">Uncharacterized protein</fullName>
    </submittedName>
</protein>
<proteinExistence type="predicted"/>